<dbReference type="Pfam" id="PF00177">
    <property type="entry name" value="Ribosomal_S7"/>
    <property type="match status" value="1"/>
</dbReference>
<dbReference type="EMBL" id="JARJCW010000154">
    <property type="protein sequence ID" value="KAJ7190235.1"/>
    <property type="molecule type" value="Genomic_DNA"/>
</dbReference>
<organism evidence="5 6">
    <name type="scientific">Mycena pura</name>
    <dbReference type="NCBI Taxonomy" id="153505"/>
    <lineage>
        <taxon>Eukaryota</taxon>
        <taxon>Fungi</taxon>
        <taxon>Dikarya</taxon>
        <taxon>Basidiomycota</taxon>
        <taxon>Agaricomycotina</taxon>
        <taxon>Agaricomycetes</taxon>
        <taxon>Agaricomycetidae</taxon>
        <taxon>Agaricales</taxon>
        <taxon>Marasmiineae</taxon>
        <taxon>Mycenaceae</taxon>
        <taxon>Mycena</taxon>
    </lineage>
</organism>
<dbReference type="CDD" id="cd14868">
    <property type="entry name" value="uS7_Mitochondria_Fungi"/>
    <property type="match status" value="1"/>
</dbReference>
<dbReference type="Gene3D" id="1.10.455.10">
    <property type="entry name" value="Ribosomal protein S7 domain"/>
    <property type="match status" value="1"/>
</dbReference>
<keyword evidence="3" id="KW-0687">Ribonucleoprotein</keyword>
<evidence type="ECO:0000256" key="2">
    <source>
        <dbReference type="ARBA" id="ARBA00022980"/>
    </source>
</evidence>
<keyword evidence="2 5" id="KW-0689">Ribosomal protein</keyword>
<dbReference type="AlphaFoldDB" id="A0AAD6UQR9"/>
<dbReference type="PANTHER" id="PTHR11205">
    <property type="entry name" value="RIBOSOMAL PROTEIN S7"/>
    <property type="match status" value="1"/>
</dbReference>
<proteinExistence type="inferred from homology"/>
<evidence type="ECO:0000259" key="4">
    <source>
        <dbReference type="Pfam" id="PF00177"/>
    </source>
</evidence>
<name>A0AAD6UQR9_9AGAR</name>
<accession>A0AAD6UQR9</accession>
<dbReference type="InterPro" id="IPR023798">
    <property type="entry name" value="Ribosomal_uS7_dom"/>
</dbReference>
<gene>
    <name evidence="5" type="ORF">GGX14DRAFT_483599</name>
</gene>
<dbReference type="Proteomes" id="UP001219525">
    <property type="component" value="Unassembled WGS sequence"/>
</dbReference>
<dbReference type="GO" id="GO:0005840">
    <property type="term" value="C:ribosome"/>
    <property type="evidence" value="ECO:0007669"/>
    <property type="project" value="UniProtKB-KW"/>
</dbReference>
<evidence type="ECO:0000256" key="3">
    <source>
        <dbReference type="ARBA" id="ARBA00023274"/>
    </source>
</evidence>
<dbReference type="GO" id="GO:1990904">
    <property type="term" value="C:ribonucleoprotein complex"/>
    <property type="evidence" value="ECO:0007669"/>
    <property type="project" value="UniProtKB-KW"/>
</dbReference>
<dbReference type="InterPro" id="IPR036823">
    <property type="entry name" value="Ribosomal_uS7_dom_sf"/>
</dbReference>
<protein>
    <submittedName>
        <fullName evidence="5">Ribosomal protein S7 domain-containing protein</fullName>
    </submittedName>
</protein>
<dbReference type="SUPFAM" id="SSF47973">
    <property type="entry name" value="Ribosomal protein S7"/>
    <property type="match status" value="1"/>
</dbReference>
<dbReference type="GO" id="GO:0006412">
    <property type="term" value="P:translation"/>
    <property type="evidence" value="ECO:0007669"/>
    <property type="project" value="InterPro"/>
</dbReference>
<comment type="similarity">
    <text evidence="1">Belongs to the universal ribosomal protein uS7 family.</text>
</comment>
<comment type="caution">
    <text evidence="5">The sequence shown here is derived from an EMBL/GenBank/DDBJ whole genome shotgun (WGS) entry which is preliminary data.</text>
</comment>
<evidence type="ECO:0000313" key="5">
    <source>
        <dbReference type="EMBL" id="KAJ7190235.1"/>
    </source>
</evidence>
<dbReference type="InterPro" id="IPR047988">
    <property type="entry name" value="Ribosomal_uS7m_fungi"/>
</dbReference>
<sequence>MAARPSLASCFRPVSRNITRTMSSASDRATASQAFGALGGDVFDAPVEEAEVKPFMLLPRLGAHGRGARRDPLINVPPPEDPLLHFLSSMIMRHGERAKSSRTVSRTLLHIYTLTRAPPLPILREAVLLSSPAVKTQTRSHGAKVVHTPMALSEKQRTHSGIKWLLDACKTRAGRRLEERLAREIVDVVQRVYAARDKRADDVQWTGALGKKQEAHRLAMVNRGGVRIAPGAAKTFAALSA</sequence>
<evidence type="ECO:0000256" key="1">
    <source>
        <dbReference type="ARBA" id="ARBA00007151"/>
    </source>
</evidence>
<keyword evidence="6" id="KW-1185">Reference proteome</keyword>
<feature type="domain" description="Small ribosomal subunit protein uS7" evidence="4">
    <location>
        <begin position="81"/>
        <end position="222"/>
    </location>
</feature>
<dbReference type="InterPro" id="IPR000235">
    <property type="entry name" value="Ribosomal_uS7"/>
</dbReference>
<reference evidence="5" key="1">
    <citation type="submission" date="2023-03" db="EMBL/GenBank/DDBJ databases">
        <title>Massive genome expansion in bonnet fungi (Mycena s.s.) driven by repeated elements and novel gene families across ecological guilds.</title>
        <authorList>
            <consortium name="Lawrence Berkeley National Laboratory"/>
            <person name="Harder C.B."/>
            <person name="Miyauchi S."/>
            <person name="Viragh M."/>
            <person name="Kuo A."/>
            <person name="Thoen E."/>
            <person name="Andreopoulos B."/>
            <person name="Lu D."/>
            <person name="Skrede I."/>
            <person name="Drula E."/>
            <person name="Henrissat B."/>
            <person name="Morin E."/>
            <person name="Kohler A."/>
            <person name="Barry K."/>
            <person name="LaButti K."/>
            <person name="Morin E."/>
            <person name="Salamov A."/>
            <person name="Lipzen A."/>
            <person name="Mereny Z."/>
            <person name="Hegedus B."/>
            <person name="Baldrian P."/>
            <person name="Stursova M."/>
            <person name="Weitz H."/>
            <person name="Taylor A."/>
            <person name="Grigoriev I.V."/>
            <person name="Nagy L.G."/>
            <person name="Martin F."/>
            <person name="Kauserud H."/>
        </authorList>
    </citation>
    <scope>NUCLEOTIDE SEQUENCE</scope>
    <source>
        <strain evidence="5">9144</strain>
    </source>
</reference>
<evidence type="ECO:0000313" key="6">
    <source>
        <dbReference type="Proteomes" id="UP001219525"/>
    </source>
</evidence>